<evidence type="ECO:0000313" key="10">
    <source>
        <dbReference type="EMBL" id="OTG18024.1"/>
    </source>
</evidence>
<dbReference type="GO" id="GO:0016020">
    <property type="term" value="C:membrane"/>
    <property type="evidence" value="ECO:0000318"/>
    <property type="project" value="GO_Central"/>
</dbReference>
<dbReference type="Pfam" id="PF01490">
    <property type="entry name" value="Aa_trans"/>
    <property type="match status" value="2"/>
</dbReference>
<feature type="transmembrane region" description="Helical" evidence="8">
    <location>
        <begin position="278"/>
        <end position="301"/>
    </location>
</feature>
<evidence type="ECO:0000256" key="4">
    <source>
        <dbReference type="ARBA" id="ARBA00022970"/>
    </source>
</evidence>
<dbReference type="InterPro" id="IPR013057">
    <property type="entry name" value="AA_transpt_TM"/>
</dbReference>
<evidence type="ECO:0000256" key="6">
    <source>
        <dbReference type="ARBA" id="ARBA00023136"/>
    </source>
</evidence>
<evidence type="ECO:0000256" key="7">
    <source>
        <dbReference type="SAM" id="MobiDB-lite"/>
    </source>
</evidence>
<keyword evidence="6 8" id="KW-0472">Membrane</keyword>
<feature type="transmembrane region" description="Helical" evidence="8">
    <location>
        <begin position="468"/>
        <end position="485"/>
    </location>
</feature>
<dbReference type="GO" id="GO:0015171">
    <property type="term" value="F:amino acid transmembrane transporter activity"/>
    <property type="evidence" value="ECO:0000318"/>
    <property type="project" value="GO_Central"/>
</dbReference>
<keyword evidence="2" id="KW-0813">Transport</keyword>
<keyword evidence="4" id="KW-0029">Amino-acid transport</keyword>
<dbReference type="OMA" id="NTGACNE"/>
<evidence type="ECO:0000259" key="9">
    <source>
        <dbReference type="Pfam" id="PF01490"/>
    </source>
</evidence>
<feature type="region of interest" description="Disordered" evidence="7">
    <location>
        <begin position="61"/>
        <end position="111"/>
    </location>
</feature>
<protein>
    <submittedName>
        <fullName evidence="10">Putative transmembrane amino acid transporter family protein</fullName>
    </submittedName>
</protein>
<feature type="transmembrane region" description="Helical" evidence="8">
    <location>
        <begin position="236"/>
        <end position="257"/>
    </location>
</feature>
<organism evidence="10 11">
    <name type="scientific">Helianthus annuus</name>
    <name type="common">Common sunflower</name>
    <dbReference type="NCBI Taxonomy" id="4232"/>
    <lineage>
        <taxon>Eukaryota</taxon>
        <taxon>Viridiplantae</taxon>
        <taxon>Streptophyta</taxon>
        <taxon>Embryophyta</taxon>
        <taxon>Tracheophyta</taxon>
        <taxon>Spermatophyta</taxon>
        <taxon>Magnoliopsida</taxon>
        <taxon>eudicotyledons</taxon>
        <taxon>Gunneridae</taxon>
        <taxon>Pentapetalae</taxon>
        <taxon>asterids</taxon>
        <taxon>campanulids</taxon>
        <taxon>Asterales</taxon>
        <taxon>Asteraceae</taxon>
        <taxon>Asteroideae</taxon>
        <taxon>Heliantheae alliance</taxon>
        <taxon>Heliantheae</taxon>
        <taxon>Helianthus</taxon>
    </lineage>
</organism>
<dbReference type="GO" id="GO:0003333">
    <property type="term" value="P:amino acid transmembrane transport"/>
    <property type="evidence" value="ECO:0000318"/>
    <property type="project" value="GO_Central"/>
</dbReference>
<feature type="transmembrane region" description="Helical" evidence="8">
    <location>
        <begin position="423"/>
        <end position="448"/>
    </location>
</feature>
<feature type="domain" description="Amino acid transporter transmembrane" evidence="9">
    <location>
        <begin position="204"/>
        <end position="494"/>
    </location>
</feature>
<feature type="transmembrane region" description="Helical" evidence="8">
    <location>
        <begin position="348"/>
        <end position="372"/>
    </location>
</feature>
<dbReference type="Proteomes" id="UP000215914">
    <property type="component" value="Chromosome 8"/>
</dbReference>
<evidence type="ECO:0000256" key="2">
    <source>
        <dbReference type="ARBA" id="ARBA00022448"/>
    </source>
</evidence>
<dbReference type="AlphaFoldDB" id="A0A251U4E8"/>
<feature type="transmembrane region" description="Helical" evidence="8">
    <location>
        <begin position="384"/>
        <end position="403"/>
    </location>
</feature>
<evidence type="ECO:0000256" key="8">
    <source>
        <dbReference type="SAM" id="Phobius"/>
    </source>
</evidence>
<comment type="subcellular location">
    <subcellularLocation>
        <location evidence="1">Membrane</location>
    </subcellularLocation>
</comment>
<sequence length="643" mass="71282">MTLYILCLLSCNIYQQQTDILPLFNSTSHPIQINHYNIKQNSQTERMENKESDYIFLVETENENDDGEKNFDGDEDKDFNGDEDEDSGKDCDASSVYGDNDPYPLSNPNSLDPSWLKSYRDSVDLYGGVASPSLNFLGSSGLSLGGSFLSSSPKRRRSSKTITSLDSHLLLPQEHCSSDHSLHHQRASSAKRLSHYEKYPQTGQSSFGQAVLNGVNLLCGVALLSTPYAVKQGGWAGLSILFIFCVLSFYTGILLRCCLDSRPGLQTYPDIGEAAFGIIGRLVVSITFYVELYASCVEFIIMESDNLSSLFPYAHLSLGGYQLSSHYLFALIITLIVLPTVWLRDLSVLSYISAAGVFVTILLVICLFWVGLVDSIGFHTESTTILNLSTLPVSIGLYGYCYAGHAVLPNIYMSMENKSQYPLALLASFTICTILYAGAAILGYMMFGESIESQFTLNLPTNLVASKIAVWATVISPLTKYPYFIETIVKPLNNFQLLMKLLFSLLKILHLYPSCDLISYSVKNNCILLTSITYALTISPVAKSLEELIPSNNQKSHAYSILIRTALVISTLFVALAVPFFGLVMSLIGSLLTMLVSLIFPCACFLRLLRGNVTHFQHHGVTLRVNHSNRHHLISVWHLHRPV</sequence>
<dbReference type="InParanoid" id="A0A251U4E8"/>
<feature type="compositionally biased region" description="Acidic residues" evidence="7">
    <location>
        <begin position="73"/>
        <end position="87"/>
    </location>
</feature>
<evidence type="ECO:0000256" key="5">
    <source>
        <dbReference type="ARBA" id="ARBA00022989"/>
    </source>
</evidence>
<proteinExistence type="predicted"/>
<feature type="transmembrane region" description="Helical" evidence="8">
    <location>
        <begin position="321"/>
        <end position="341"/>
    </location>
</feature>
<gene>
    <name evidence="10" type="ORF">HannXRQ_Chr08g0218601</name>
</gene>
<evidence type="ECO:0000256" key="3">
    <source>
        <dbReference type="ARBA" id="ARBA00022692"/>
    </source>
</evidence>
<reference evidence="11" key="1">
    <citation type="journal article" date="2017" name="Nature">
        <title>The sunflower genome provides insights into oil metabolism, flowering and Asterid evolution.</title>
        <authorList>
            <person name="Badouin H."/>
            <person name="Gouzy J."/>
            <person name="Grassa C.J."/>
            <person name="Murat F."/>
            <person name="Staton S.E."/>
            <person name="Cottret L."/>
            <person name="Lelandais-Briere C."/>
            <person name="Owens G.L."/>
            <person name="Carrere S."/>
            <person name="Mayjonade B."/>
            <person name="Legrand L."/>
            <person name="Gill N."/>
            <person name="Kane N.C."/>
            <person name="Bowers J.E."/>
            <person name="Hubner S."/>
            <person name="Bellec A."/>
            <person name="Berard A."/>
            <person name="Berges H."/>
            <person name="Blanchet N."/>
            <person name="Boniface M.C."/>
            <person name="Brunel D."/>
            <person name="Catrice O."/>
            <person name="Chaidir N."/>
            <person name="Claudel C."/>
            <person name="Donnadieu C."/>
            <person name="Faraut T."/>
            <person name="Fievet G."/>
            <person name="Helmstetter N."/>
            <person name="King M."/>
            <person name="Knapp S.J."/>
            <person name="Lai Z."/>
            <person name="Le Paslier M.C."/>
            <person name="Lippi Y."/>
            <person name="Lorenzon L."/>
            <person name="Mandel J.R."/>
            <person name="Marage G."/>
            <person name="Marchand G."/>
            <person name="Marquand E."/>
            <person name="Bret-Mestries E."/>
            <person name="Morien E."/>
            <person name="Nambeesan S."/>
            <person name="Nguyen T."/>
            <person name="Pegot-Espagnet P."/>
            <person name="Pouilly N."/>
            <person name="Raftis F."/>
            <person name="Sallet E."/>
            <person name="Schiex T."/>
            <person name="Thomas J."/>
            <person name="Vandecasteele C."/>
            <person name="Vares D."/>
            <person name="Vear F."/>
            <person name="Vautrin S."/>
            <person name="Crespi M."/>
            <person name="Mangin B."/>
            <person name="Burke J.M."/>
            <person name="Salse J."/>
            <person name="Munos S."/>
            <person name="Vincourt P."/>
            <person name="Rieseberg L.H."/>
            <person name="Langlade N.B."/>
        </authorList>
    </citation>
    <scope>NUCLEOTIDE SEQUENCE [LARGE SCALE GENOMIC DNA]</scope>
    <source>
        <strain evidence="11">cv. SF193</strain>
    </source>
</reference>
<feature type="transmembrane region" description="Helical" evidence="8">
    <location>
        <begin position="587"/>
        <end position="609"/>
    </location>
</feature>
<dbReference type="PANTHER" id="PTHR48017">
    <property type="entry name" value="OS05G0424000 PROTEIN-RELATED"/>
    <property type="match status" value="1"/>
</dbReference>
<accession>A0A251U4E8</accession>
<evidence type="ECO:0000256" key="1">
    <source>
        <dbReference type="ARBA" id="ARBA00004370"/>
    </source>
</evidence>
<evidence type="ECO:0000313" key="11">
    <source>
        <dbReference type="Proteomes" id="UP000215914"/>
    </source>
</evidence>
<dbReference type="EMBL" id="CM007897">
    <property type="protein sequence ID" value="OTG18024.1"/>
    <property type="molecule type" value="Genomic_DNA"/>
</dbReference>
<keyword evidence="11" id="KW-1185">Reference proteome</keyword>
<keyword evidence="3 8" id="KW-0812">Transmembrane</keyword>
<name>A0A251U4E8_HELAN</name>
<feature type="domain" description="Amino acid transporter transmembrane" evidence="9">
    <location>
        <begin position="508"/>
        <end position="613"/>
    </location>
</feature>
<keyword evidence="5 8" id="KW-1133">Transmembrane helix</keyword>
<feature type="transmembrane region" description="Helical" evidence="8">
    <location>
        <begin position="561"/>
        <end position="581"/>
    </location>
</feature>